<evidence type="ECO:0000313" key="2">
    <source>
        <dbReference type="EMBL" id="TCQ03690.1"/>
    </source>
</evidence>
<keyword evidence="1" id="KW-0812">Transmembrane</keyword>
<keyword evidence="1" id="KW-1133">Transmembrane helix</keyword>
<name>A0A4R2TJ77_9FIRM</name>
<dbReference type="AlphaFoldDB" id="A0A4R2TJ77"/>
<dbReference type="Pfam" id="PF17248">
    <property type="entry name" value="DUF5317"/>
    <property type="match status" value="1"/>
</dbReference>
<accession>A0A4R2TJ77</accession>
<sequence>MLAEPVSSALVIGKLRGGKLNNLLRLKINWMVLIIIAALVQSLGAIIVAKELTPYWKLINDYGIWLQLVVYILLFCAVIKNYHLKGMSFILIGILLNFIVIMSNGGRMPVDIKGIEHMLSAESLNILQNAKSLTHVAASESTKFLILGDIIHLKRPYPLPKSLSIGDIFKMIGIFKLIYKGLFNEKYKKRIKLFKYNLH</sequence>
<dbReference type="InterPro" id="IPR035168">
    <property type="entry name" value="DUF5317"/>
</dbReference>
<dbReference type="RefSeq" id="WP_132847904.1">
    <property type="nucleotide sequence ID" value="NZ_CP058648.1"/>
</dbReference>
<reference evidence="2 3" key="1">
    <citation type="submission" date="2019-03" db="EMBL/GenBank/DDBJ databases">
        <title>Genomic Encyclopedia of Type Strains, Phase IV (KMG-IV): sequencing the most valuable type-strain genomes for metagenomic binning, comparative biology and taxonomic classification.</title>
        <authorList>
            <person name="Goeker M."/>
        </authorList>
    </citation>
    <scope>NUCLEOTIDE SEQUENCE [LARGE SCALE GENOMIC DNA]</scope>
    <source>
        <strain evidence="2 3">DSM 100013</strain>
    </source>
</reference>
<keyword evidence="1" id="KW-0472">Membrane</keyword>
<dbReference type="EMBL" id="SLYC01000008">
    <property type="protein sequence ID" value="TCQ03690.1"/>
    <property type="molecule type" value="Genomic_DNA"/>
</dbReference>
<feature type="transmembrane region" description="Helical" evidence="1">
    <location>
        <begin position="28"/>
        <end position="50"/>
    </location>
</feature>
<organism evidence="2 3">
    <name type="scientific">Serpentinicella alkaliphila</name>
    <dbReference type="NCBI Taxonomy" id="1734049"/>
    <lineage>
        <taxon>Bacteria</taxon>
        <taxon>Bacillati</taxon>
        <taxon>Bacillota</taxon>
        <taxon>Clostridia</taxon>
        <taxon>Peptostreptococcales</taxon>
        <taxon>Natronincolaceae</taxon>
        <taxon>Serpentinicella</taxon>
    </lineage>
</organism>
<proteinExistence type="predicted"/>
<dbReference type="Proteomes" id="UP000295504">
    <property type="component" value="Unassembled WGS sequence"/>
</dbReference>
<protein>
    <submittedName>
        <fullName evidence="2">Uncharacterized protein</fullName>
    </submittedName>
</protein>
<evidence type="ECO:0000313" key="3">
    <source>
        <dbReference type="Proteomes" id="UP000295504"/>
    </source>
</evidence>
<gene>
    <name evidence="2" type="ORF">EDD79_10085</name>
</gene>
<feature type="transmembrane region" description="Helical" evidence="1">
    <location>
        <begin position="62"/>
        <end position="79"/>
    </location>
</feature>
<dbReference type="OrthoDB" id="37447at2"/>
<feature type="transmembrane region" description="Helical" evidence="1">
    <location>
        <begin position="86"/>
        <end position="103"/>
    </location>
</feature>
<comment type="caution">
    <text evidence="2">The sequence shown here is derived from an EMBL/GenBank/DDBJ whole genome shotgun (WGS) entry which is preliminary data.</text>
</comment>
<evidence type="ECO:0000256" key="1">
    <source>
        <dbReference type="SAM" id="Phobius"/>
    </source>
</evidence>
<keyword evidence="3" id="KW-1185">Reference proteome</keyword>